<dbReference type="EMBL" id="RCHS01000902">
    <property type="protein sequence ID" value="RMX56145.1"/>
    <property type="molecule type" value="Genomic_DNA"/>
</dbReference>
<dbReference type="Proteomes" id="UP000275408">
    <property type="component" value="Unassembled WGS sequence"/>
</dbReference>
<organism evidence="3 4">
    <name type="scientific">Pocillopora damicornis</name>
    <name type="common">Cauliflower coral</name>
    <name type="synonym">Millepora damicornis</name>
    <dbReference type="NCBI Taxonomy" id="46731"/>
    <lineage>
        <taxon>Eukaryota</taxon>
        <taxon>Metazoa</taxon>
        <taxon>Cnidaria</taxon>
        <taxon>Anthozoa</taxon>
        <taxon>Hexacorallia</taxon>
        <taxon>Scleractinia</taxon>
        <taxon>Astrocoeniina</taxon>
        <taxon>Pocilloporidae</taxon>
        <taxon>Pocillopora</taxon>
    </lineage>
</organism>
<feature type="region of interest" description="Disordered" evidence="2">
    <location>
        <begin position="307"/>
        <end position="333"/>
    </location>
</feature>
<evidence type="ECO:0000313" key="3">
    <source>
        <dbReference type="EMBL" id="RMX56145.1"/>
    </source>
</evidence>
<sequence length="505" mass="57975">MTNGLRNANHPHWLIIAYAKKRVNRLPALVDNLHVMLFNFFGGKNVTLSLPHQTLKKFQQCPMKMMLKIITQISASTSPRLSLKRVMATSSCDDLSTTCDHNRSPNLDNKGIHDKNCLQLRRNRSAAKANVMKKIKEVTECMSNSRDVTDVELKAKEFLETATHFRGVHSVYHTPLDDEFRIQDSNDYLDSEAQRIENFQQILDKWFTRANKELYENVDSEISKSSLYGSRGGSLAFRPKTIATAKKASLAAEAAALRKQQTLQEEELRLKHEALKYQQQQEEAKLRLAQRKQQLQLEIEIAKLDTEEQDLTTSPPLGQPRLPALQKKEPCPSPPTWDMLDLQSELPQASYDHLLNKPQTVKLPAEIHQANPVVTQPDGKIHPLSPHATPWLPENVPKLGLSEHCPDPNEVKQERSPPPRHSAVGEKFKQDMIDIQREQQRHNEQLMHMQQYCDQQLQQTFDGDPVNYCNFIRSFQNLIEAKMKNSSTRLYYLVQYTFGDVQELT</sequence>
<dbReference type="PANTHER" id="PTHR47331">
    <property type="entry name" value="PHD-TYPE DOMAIN-CONTAINING PROTEIN"/>
    <property type="match status" value="1"/>
</dbReference>
<gene>
    <name evidence="3" type="ORF">pdam_00012118</name>
</gene>
<dbReference type="AlphaFoldDB" id="A0A3M6UR67"/>
<reference evidence="3 4" key="1">
    <citation type="journal article" date="2018" name="Sci. Rep.">
        <title>Comparative analysis of the Pocillopora damicornis genome highlights role of immune system in coral evolution.</title>
        <authorList>
            <person name="Cunning R."/>
            <person name="Bay R.A."/>
            <person name="Gillette P."/>
            <person name="Baker A.C."/>
            <person name="Traylor-Knowles N."/>
        </authorList>
    </citation>
    <scope>NUCLEOTIDE SEQUENCE [LARGE SCALE GENOMIC DNA]</scope>
    <source>
        <strain evidence="3">RSMAS</strain>
        <tissue evidence="3">Whole animal</tissue>
    </source>
</reference>
<protein>
    <submittedName>
        <fullName evidence="3">Uncharacterized protein</fullName>
    </submittedName>
</protein>
<proteinExistence type="predicted"/>
<evidence type="ECO:0000256" key="1">
    <source>
        <dbReference type="SAM" id="Coils"/>
    </source>
</evidence>
<feature type="coiled-coil region" evidence="1">
    <location>
        <begin position="263"/>
        <end position="305"/>
    </location>
</feature>
<evidence type="ECO:0000313" key="4">
    <source>
        <dbReference type="Proteomes" id="UP000275408"/>
    </source>
</evidence>
<comment type="caution">
    <text evidence="3">The sequence shown here is derived from an EMBL/GenBank/DDBJ whole genome shotgun (WGS) entry which is preliminary data.</text>
</comment>
<keyword evidence="1" id="KW-0175">Coiled coil</keyword>
<accession>A0A3M6UR67</accession>
<keyword evidence="4" id="KW-1185">Reference proteome</keyword>
<name>A0A3M6UR67_POCDA</name>
<evidence type="ECO:0000256" key="2">
    <source>
        <dbReference type="SAM" id="MobiDB-lite"/>
    </source>
</evidence>